<evidence type="ECO:0000259" key="3">
    <source>
        <dbReference type="Pfam" id="PF13649"/>
    </source>
</evidence>
<dbReference type="PANTHER" id="PTHR43861:SF1">
    <property type="entry name" value="TRANS-ACONITATE 2-METHYLTRANSFERASE"/>
    <property type="match status" value="1"/>
</dbReference>
<dbReference type="Proteomes" id="UP001183176">
    <property type="component" value="Unassembled WGS sequence"/>
</dbReference>
<keyword evidence="5" id="KW-1185">Reference proteome</keyword>
<reference evidence="5" key="1">
    <citation type="submission" date="2023-07" db="EMBL/GenBank/DDBJ databases">
        <title>30 novel species of actinomycetes from the DSMZ collection.</title>
        <authorList>
            <person name="Nouioui I."/>
        </authorList>
    </citation>
    <scope>NUCLEOTIDE SEQUENCE [LARGE SCALE GENOMIC DNA]</scope>
    <source>
        <strain evidence="5">DSM 44399</strain>
    </source>
</reference>
<dbReference type="PANTHER" id="PTHR43861">
    <property type="entry name" value="TRANS-ACONITATE 2-METHYLTRANSFERASE-RELATED"/>
    <property type="match status" value="1"/>
</dbReference>
<evidence type="ECO:0000313" key="5">
    <source>
        <dbReference type="Proteomes" id="UP001183176"/>
    </source>
</evidence>
<dbReference type="CDD" id="cd02440">
    <property type="entry name" value="AdoMet_MTases"/>
    <property type="match status" value="1"/>
</dbReference>
<feature type="domain" description="Methyltransferase" evidence="3">
    <location>
        <begin position="48"/>
        <end position="138"/>
    </location>
</feature>
<evidence type="ECO:0000256" key="2">
    <source>
        <dbReference type="ARBA" id="ARBA00022679"/>
    </source>
</evidence>
<dbReference type="Gene3D" id="3.40.50.150">
    <property type="entry name" value="Vaccinia Virus protein VP39"/>
    <property type="match status" value="1"/>
</dbReference>
<dbReference type="InterPro" id="IPR041698">
    <property type="entry name" value="Methyltransf_25"/>
</dbReference>
<dbReference type="RefSeq" id="WP_311423430.1">
    <property type="nucleotide sequence ID" value="NZ_JAVREH010000016.1"/>
</dbReference>
<protein>
    <submittedName>
        <fullName evidence="4">Class I SAM-dependent methyltransferase</fullName>
        <ecNumber evidence="4">2.1.1.-</ecNumber>
    </submittedName>
</protein>
<sequence length="209" mass="23092">MTNERAIVEQGYDAMADAYLDYVDQTTGDPRLRFLDQLLARLQPGSQVVDLGCGAGIPCTARLAEQHNVLGIDISTEQLRRAQDRIPSARFTKADIATVELPPHTFDAVTAFYSLTHIPRVEHADVLRRIAGWLKADGYLLATLSARGDTDGRQDDFVGVPMYFSGYGPDTNLRLLHEAGFDPVINEIVTMNEPGGESSFQWLLGRKRG</sequence>
<dbReference type="InterPro" id="IPR029063">
    <property type="entry name" value="SAM-dependent_MTases_sf"/>
</dbReference>
<evidence type="ECO:0000256" key="1">
    <source>
        <dbReference type="ARBA" id="ARBA00022603"/>
    </source>
</evidence>
<dbReference type="GO" id="GO:0032259">
    <property type="term" value="P:methylation"/>
    <property type="evidence" value="ECO:0007669"/>
    <property type="project" value="UniProtKB-KW"/>
</dbReference>
<organism evidence="4 5">
    <name type="scientific">Jatrophihabitans lederbergiae</name>
    <dbReference type="NCBI Taxonomy" id="3075547"/>
    <lineage>
        <taxon>Bacteria</taxon>
        <taxon>Bacillati</taxon>
        <taxon>Actinomycetota</taxon>
        <taxon>Actinomycetes</taxon>
        <taxon>Jatrophihabitantales</taxon>
        <taxon>Jatrophihabitantaceae</taxon>
        <taxon>Jatrophihabitans</taxon>
    </lineage>
</organism>
<dbReference type="SUPFAM" id="SSF53335">
    <property type="entry name" value="S-adenosyl-L-methionine-dependent methyltransferases"/>
    <property type="match status" value="1"/>
</dbReference>
<name>A0ABU2JCT8_9ACTN</name>
<evidence type="ECO:0000313" key="4">
    <source>
        <dbReference type="EMBL" id="MDT0262279.1"/>
    </source>
</evidence>
<dbReference type="Pfam" id="PF13649">
    <property type="entry name" value="Methyltransf_25"/>
    <property type="match status" value="1"/>
</dbReference>
<dbReference type="EC" id="2.1.1.-" evidence="4"/>
<accession>A0ABU2JCT8</accession>
<dbReference type="GO" id="GO:0008168">
    <property type="term" value="F:methyltransferase activity"/>
    <property type="evidence" value="ECO:0007669"/>
    <property type="project" value="UniProtKB-KW"/>
</dbReference>
<keyword evidence="1 4" id="KW-0489">Methyltransferase</keyword>
<dbReference type="EMBL" id="JAVREH010000016">
    <property type="protein sequence ID" value="MDT0262279.1"/>
    <property type="molecule type" value="Genomic_DNA"/>
</dbReference>
<gene>
    <name evidence="4" type="ORF">RM423_12850</name>
</gene>
<keyword evidence="2 4" id="KW-0808">Transferase</keyword>
<proteinExistence type="predicted"/>
<comment type="caution">
    <text evidence="4">The sequence shown here is derived from an EMBL/GenBank/DDBJ whole genome shotgun (WGS) entry which is preliminary data.</text>
</comment>